<organism evidence="1">
    <name type="scientific">Rhizophora mucronata</name>
    <name type="common">Asiatic mangrove</name>
    <dbReference type="NCBI Taxonomy" id="61149"/>
    <lineage>
        <taxon>Eukaryota</taxon>
        <taxon>Viridiplantae</taxon>
        <taxon>Streptophyta</taxon>
        <taxon>Embryophyta</taxon>
        <taxon>Tracheophyta</taxon>
        <taxon>Spermatophyta</taxon>
        <taxon>Magnoliopsida</taxon>
        <taxon>eudicotyledons</taxon>
        <taxon>Gunneridae</taxon>
        <taxon>Pentapetalae</taxon>
        <taxon>rosids</taxon>
        <taxon>fabids</taxon>
        <taxon>Malpighiales</taxon>
        <taxon>Rhizophoraceae</taxon>
        <taxon>Rhizophora</taxon>
    </lineage>
</organism>
<evidence type="ECO:0000313" key="1">
    <source>
        <dbReference type="EMBL" id="MBX71508.1"/>
    </source>
</evidence>
<reference evidence="1" key="1">
    <citation type="submission" date="2018-02" db="EMBL/GenBank/DDBJ databases">
        <title>Rhizophora mucronata_Transcriptome.</title>
        <authorList>
            <person name="Meera S.P."/>
            <person name="Sreeshan A."/>
            <person name="Augustine A."/>
        </authorList>
    </citation>
    <scope>NUCLEOTIDE SEQUENCE</scope>
    <source>
        <tissue evidence="1">Leaf</tissue>
    </source>
</reference>
<dbReference type="AlphaFoldDB" id="A0A2P2QX16"/>
<name>A0A2P2QX16_RHIMU</name>
<proteinExistence type="predicted"/>
<accession>A0A2P2QX16</accession>
<protein>
    <submittedName>
        <fullName evidence="1">Uncharacterized protein</fullName>
    </submittedName>
</protein>
<sequence>MTNEILICFPYNFINIKLPDFNMNVDFPHC</sequence>
<dbReference type="EMBL" id="GGEC01091024">
    <property type="protein sequence ID" value="MBX71508.1"/>
    <property type="molecule type" value="Transcribed_RNA"/>
</dbReference>